<protein>
    <recommendedName>
        <fullName evidence="14">Down syndrome cell adhesion molecule-like protein Dscam2</fullName>
    </recommendedName>
</protein>
<feature type="domain" description="Ig-like" evidence="10">
    <location>
        <begin position="356"/>
        <end position="452"/>
    </location>
</feature>
<feature type="domain" description="Ig-like" evidence="10">
    <location>
        <begin position="548"/>
        <end position="637"/>
    </location>
</feature>
<keyword evidence="5" id="KW-0130">Cell adhesion</keyword>
<evidence type="ECO:0000256" key="2">
    <source>
        <dbReference type="ARBA" id="ARBA00022692"/>
    </source>
</evidence>
<dbReference type="GO" id="GO:0048812">
    <property type="term" value="P:neuron projection morphogenesis"/>
    <property type="evidence" value="ECO:0007669"/>
    <property type="project" value="UniProtKB-ARBA"/>
</dbReference>
<dbReference type="SUPFAM" id="SSF49265">
    <property type="entry name" value="Fibronectin type III"/>
    <property type="match status" value="2"/>
</dbReference>
<keyword evidence="4" id="KW-0677">Repeat</keyword>
<evidence type="ECO:0000256" key="8">
    <source>
        <dbReference type="ARBA" id="ARBA00023157"/>
    </source>
</evidence>
<dbReference type="PANTHER" id="PTHR12231">
    <property type="entry name" value="CTX-RELATED TYPE I TRANSMEMBRANE PROTEIN"/>
    <property type="match status" value="1"/>
</dbReference>
<evidence type="ECO:0000256" key="4">
    <source>
        <dbReference type="ARBA" id="ARBA00022737"/>
    </source>
</evidence>
<feature type="domain" description="Ig-like" evidence="10">
    <location>
        <begin position="753"/>
        <end position="849"/>
    </location>
</feature>
<feature type="domain" description="Ig-like" evidence="10">
    <location>
        <begin position="66"/>
        <end position="164"/>
    </location>
</feature>
<feature type="domain" description="Ig-like" evidence="10">
    <location>
        <begin position="642"/>
        <end position="749"/>
    </location>
</feature>
<dbReference type="Gene3D" id="2.60.40.10">
    <property type="entry name" value="Immunoglobulins"/>
    <property type="match status" value="10"/>
</dbReference>
<keyword evidence="2" id="KW-0812">Transmembrane</keyword>
<dbReference type="InterPro" id="IPR036116">
    <property type="entry name" value="FN3_sf"/>
</dbReference>
<evidence type="ECO:0008006" key="14">
    <source>
        <dbReference type="Google" id="ProtNLM"/>
    </source>
</evidence>
<organism evidence="12 13">
    <name type="scientific">Spodoptera littoralis</name>
    <name type="common">Egyptian cotton leafworm</name>
    <dbReference type="NCBI Taxonomy" id="7109"/>
    <lineage>
        <taxon>Eukaryota</taxon>
        <taxon>Metazoa</taxon>
        <taxon>Ecdysozoa</taxon>
        <taxon>Arthropoda</taxon>
        <taxon>Hexapoda</taxon>
        <taxon>Insecta</taxon>
        <taxon>Pterygota</taxon>
        <taxon>Neoptera</taxon>
        <taxon>Endopterygota</taxon>
        <taxon>Lepidoptera</taxon>
        <taxon>Glossata</taxon>
        <taxon>Ditrysia</taxon>
        <taxon>Noctuoidea</taxon>
        <taxon>Noctuidae</taxon>
        <taxon>Amphipyrinae</taxon>
        <taxon>Spodoptera</taxon>
    </lineage>
</organism>
<keyword evidence="13" id="KW-1185">Reference proteome</keyword>
<evidence type="ECO:0000256" key="9">
    <source>
        <dbReference type="ARBA" id="ARBA00023319"/>
    </source>
</evidence>
<accession>A0A9P0I4G0</accession>
<feature type="domain" description="Fibronectin type-III" evidence="11">
    <location>
        <begin position="962"/>
        <end position="1067"/>
    </location>
</feature>
<sequence length="1130" mass="119571">MERWRCCRQARMRWHRVRCGAAPPTCTAWRCHVTSHSSRYCAVLSCVAREWLVNEWQLVTTLTAVPDESWEAVASAGAAAAGGVAAVTCGAAGARDPEHVRAALWYRGDTVLHLDPPSPGSRYLVAGNTLLIRDVSVSDAGAYSCLARHDVTGATRRARPALLSVTAGGASSAPRLVAAGGELNVQAGHPVCLPCVASDHPPPQYTWYREREGRLQPVLAAAESWAWAGGAAQCVRRAALASAGLWICKAYNVFGDATAHTTLHVHDDTLSVVVAPTVLVADAGSTARFNCSASDPRASLAWLHNGAPLSGGTAGGAELVLRGVARAHHGVYQCVARRASLSAQAAAELRLGESAPELQYTFIEQALRAGGAVSLRCAAAGAPPPRFHWLLDDVPLDHYRAHHRYFIHEETSVSGDVVSTLNVSAASAADGGRYTCRAHNALGHAQHAARLNIYGPPSIRALGPVRVVAGANATIYCPYAGYPISSISWWRRGASVALGGAGRVSARGAELRLAPALPADAGHYACVVAAPTGPAARRDVDIQVRNPPKISPFMFSSELTEGSSVQVLCGVSSGDKPMYFTWLKDGAPLPSNLQIEEKNLNEFSLLMFSELTARHSGEYTCRVSNHAAVVNYTATLTVKVAPTWTTEPSDTAVLLGAPLLLPCAAKGYPVPLITWYRHIGEASPSGGDSGDSGEQWEQVSAAEWGAPGGLRARNGSLSAPAAARALRGLYRCLADNGVGPPLLKNVNITVHEPAQFEGSGGNVTSVRGRGAALVCQARGDAPLHLHWTHGSAPLDLSSYRWAVSEARTAGGLRSTLQLRAAERADAGEYRCHAHNQFGRSELLMYLHVEEPPAAPRQLRLGGLGARWVRLVWAAPPAPPAPPAPVYTALYAPLRSPAAATATNLTVHIDHRIDSEDILSATLDGLRPAGAYSLRLTSANHVGQSPHSEPLMFTTLEEAPTGSPQSVRVRASTPGELHVSWSAPPQDSWNGELLGYVVSWRELGVDGEVGEDEGAGAAGTATVRGWSSAELTVAGLRSFARYALTARAYNRAGPGPHSPAVYATTVDGVPEEWPRGVACEALSATSLRVRWAPLPAAHAHALRGYDLHYAPLHAASGLYATCRYTSNDHYE</sequence>
<dbReference type="GO" id="GO:0016020">
    <property type="term" value="C:membrane"/>
    <property type="evidence" value="ECO:0007669"/>
    <property type="project" value="UniProtKB-SubCell"/>
</dbReference>
<feature type="domain" description="Ig-like" evidence="10">
    <location>
        <begin position="457"/>
        <end position="543"/>
    </location>
</feature>
<dbReference type="CDD" id="cd00096">
    <property type="entry name" value="Ig"/>
    <property type="match status" value="1"/>
</dbReference>
<dbReference type="GO" id="GO:0043005">
    <property type="term" value="C:neuron projection"/>
    <property type="evidence" value="ECO:0007669"/>
    <property type="project" value="TreeGrafter"/>
</dbReference>
<dbReference type="FunFam" id="2.60.40.10:FF:000333">
    <property type="entry name" value="Down syndrome cell adhesion molecule"/>
    <property type="match status" value="1"/>
</dbReference>
<dbReference type="InterPro" id="IPR036179">
    <property type="entry name" value="Ig-like_dom_sf"/>
</dbReference>
<dbReference type="AlphaFoldDB" id="A0A9P0I4G0"/>
<dbReference type="SUPFAM" id="SSF48726">
    <property type="entry name" value="Immunoglobulin"/>
    <property type="match status" value="7"/>
</dbReference>
<feature type="domain" description="Ig-like" evidence="10">
    <location>
        <begin position="270"/>
        <end position="350"/>
    </location>
</feature>
<evidence type="ECO:0000256" key="7">
    <source>
        <dbReference type="ARBA" id="ARBA00023136"/>
    </source>
</evidence>
<evidence type="ECO:0000256" key="3">
    <source>
        <dbReference type="ARBA" id="ARBA00022729"/>
    </source>
</evidence>
<keyword evidence="9" id="KW-0393">Immunoglobulin domain</keyword>
<dbReference type="FunFam" id="2.60.40.10:FF:000017">
    <property type="entry name" value="Down syndrome cell adhesion molecule b"/>
    <property type="match status" value="1"/>
</dbReference>
<evidence type="ECO:0000256" key="6">
    <source>
        <dbReference type="ARBA" id="ARBA00022989"/>
    </source>
</evidence>
<dbReference type="InterPro" id="IPR051170">
    <property type="entry name" value="Neural/epithelial_adhesion"/>
</dbReference>
<dbReference type="FunFam" id="2.60.40.10:FF:000028">
    <property type="entry name" value="Neuronal cell adhesion molecule"/>
    <property type="match status" value="1"/>
</dbReference>
<dbReference type="InterPro" id="IPR003599">
    <property type="entry name" value="Ig_sub"/>
</dbReference>
<keyword evidence="7" id="KW-0472">Membrane</keyword>
<feature type="domain" description="Ig-like" evidence="10">
    <location>
        <begin position="174"/>
        <end position="264"/>
    </location>
</feature>
<dbReference type="CDD" id="cd00063">
    <property type="entry name" value="FN3"/>
    <property type="match status" value="2"/>
</dbReference>
<dbReference type="PANTHER" id="PTHR12231:SF253">
    <property type="entry name" value="DPR-INTERACTING PROTEIN ETA, ISOFORM B-RELATED"/>
    <property type="match status" value="1"/>
</dbReference>
<dbReference type="InterPro" id="IPR007110">
    <property type="entry name" value="Ig-like_dom"/>
</dbReference>
<evidence type="ECO:0000259" key="11">
    <source>
        <dbReference type="PROSITE" id="PS50853"/>
    </source>
</evidence>
<name>A0A9P0I4G0_SPOLI</name>
<evidence type="ECO:0000313" key="13">
    <source>
        <dbReference type="Proteomes" id="UP001153321"/>
    </source>
</evidence>
<dbReference type="Pfam" id="PF07679">
    <property type="entry name" value="I-set"/>
    <property type="match status" value="2"/>
</dbReference>
<dbReference type="PROSITE" id="PS50853">
    <property type="entry name" value="FN3"/>
    <property type="match status" value="2"/>
</dbReference>
<comment type="subcellular location">
    <subcellularLocation>
        <location evidence="1">Membrane</location>
        <topology evidence="1">Single-pass membrane protein</topology>
    </subcellularLocation>
</comment>
<feature type="domain" description="Fibronectin type-III" evidence="11">
    <location>
        <begin position="854"/>
        <end position="957"/>
    </location>
</feature>
<dbReference type="SMART" id="SM00060">
    <property type="entry name" value="FN3"/>
    <property type="match status" value="2"/>
</dbReference>
<keyword evidence="6" id="KW-1133">Transmembrane helix</keyword>
<evidence type="ECO:0000313" key="12">
    <source>
        <dbReference type="EMBL" id="CAH1640016.1"/>
    </source>
</evidence>
<evidence type="ECO:0000256" key="5">
    <source>
        <dbReference type="ARBA" id="ARBA00022889"/>
    </source>
</evidence>
<dbReference type="GO" id="GO:0007155">
    <property type="term" value="P:cell adhesion"/>
    <property type="evidence" value="ECO:0007669"/>
    <property type="project" value="UniProtKB-KW"/>
</dbReference>
<keyword evidence="8" id="KW-1015">Disulfide bond</keyword>
<reference evidence="12" key="1">
    <citation type="submission" date="2022-02" db="EMBL/GenBank/DDBJ databases">
        <authorList>
            <person name="King R."/>
        </authorList>
    </citation>
    <scope>NUCLEOTIDE SEQUENCE</scope>
</reference>
<dbReference type="InterPro" id="IPR013783">
    <property type="entry name" value="Ig-like_fold"/>
</dbReference>
<dbReference type="InterPro" id="IPR013098">
    <property type="entry name" value="Ig_I-set"/>
</dbReference>
<dbReference type="InterPro" id="IPR003961">
    <property type="entry name" value="FN3_dom"/>
</dbReference>
<proteinExistence type="predicted"/>
<evidence type="ECO:0000259" key="10">
    <source>
        <dbReference type="PROSITE" id="PS50835"/>
    </source>
</evidence>
<gene>
    <name evidence="12" type="ORF">SPLIT_LOCUS5372</name>
</gene>
<dbReference type="Pfam" id="PF00041">
    <property type="entry name" value="fn3"/>
    <property type="match status" value="1"/>
</dbReference>
<dbReference type="EMBL" id="LR824533">
    <property type="protein sequence ID" value="CAH1640016.1"/>
    <property type="molecule type" value="Genomic_DNA"/>
</dbReference>
<dbReference type="InterPro" id="IPR003598">
    <property type="entry name" value="Ig_sub2"/>
</dbReference>
<dbReference type="SMART" id="SM00408">
    <property type="entry name" value="IGc2"/>
    <property type="match status" value="8"/>
</dbReference>
<dbReference type="SMART" id="SM00409">
    <property type="entry name" value="IG"/>
    <property type="match status" value="8"/>
</dbReference>
<keyword evidence="3" id="KW-0732">Signal</keyword>
<evidence type="ECO:0000256" key="1">
    <source>
        <dbReference type="ARBA" id="ARBA00004167"/>
    </source>
</evidence>
<dbReference type="Pfam" id="PF13927">
    <property type="entry name" value="Ig_3"/>
    <property type="match status" value="4"/>
</dbReference>
<dbReference type="PROSITE" id="PS50835">
    <property type="entry name" value="IG_LIKE"/>
    <property type="match status" value="8"/>
</dbReference>
<dbReference type="Proteomes" id="UP001153321">
    <property type="component" value="Chromosome 2"/>
</dbReference>